<dbReference type="Proteomes" id="UP000228964">
    <property type="component" value="Unassembled WGS sequence"/>
</dbReference>
<feature type="coiled-coil region" evidence="2">
    <location>
        <begin position="2"/>
        <end position="29"/>
    </location>
</feature>
<evidence type="ECO:0000313" key="4">
    <source>
        <dbReference type="Proteomes" id="UP000228964"/>
    </source>
</evidence>
<keyword evidence="2" id="KW-0175">Coiled coil</keyword>
<proteinExistence type="predicted"/>
<dbReference type="Pfam" id="PF02033">
    <property type="entry name" value="RBFA"/>
    <property type="match status" value="1"/>
</dbReference>
<reference evidence="4" key="1">
    <citation type="submission" date="2017-09" db="EMBL/GenBank/DDBJ databases">
        <title>Depth-based differentiation of microbial function through sediment-hosted aquifers and enrichment of novel symbionts in the deep terrestrial subsurface.</title>
        <authorList>
            <person name="Probst A.J."/>
            <person name="Ladd B."/>
            <person name="Jarett J.K."/>
            <person name="Geller-Mcgrath D.E."/>
            <person name="Sieber C.M.K."/>
            <person name="Emerson J.B."/>
            <person name="Anantharaman K."/>
            <person name="Thomas B.C."/>
            <person name="Malmstrom R."/>
            <person name="Stieglmeier M."/>
            <person name="Klingl A."/>
            <person name="Woyke T."/>
            <person name="Ryan C.M."/>
            <person name="Banfield J.F."/>
        </authorList>
    </citation>
    <scope>NUCLEOTIDE SEQUENCE [LARGE SCALE GENOMIC DNA]</scope>
</reference>
<dbReference type="InterPro" id="IPR023799">
    <property type="entry name" value="RbfA_dom_sf"/>
</dbReference>
<name>A0A2M6WQQ2_9BACT</name>
<dbReference type="InterPro" id="IPR000238">
    <property type="entry name" value="RbfA"/>
</dbReference>
<evidence type="ECO:0008006" key="5">
    <source>
        <dbReference type="Google" id="ProtNLM"/>
    </source>
</evidence>
<sequence length="118" mass="13797">MARRLEQFNEQLKNELANLINKELSLNQALITICYIDCSPDLKQAKIAVSILPTNLTGSCINELRKHSGQFSNNLRKKLKIRQIPHFNWIIDRTEENAAQIEKILQQIKEEKIKWKNN</sequence>
<evidence type="ECO:0000313" key="3">
    <source>
        <dbReference type="EMBL" id="PIT95066.1"/>
    </source>
</evidence>
<gene>
    <name evidence="3" type="ORF">COT96_02070</name>
</gene>
<protein>
    <recommendedName>
        <fullName evidence="5">Ribosome-binding factor A</fullName>
    </recommendedName>
</protein>
<dbReference type="GO" id="GO:0043024">
    <property type="term" value="F:ribosomal small subunit binding"/>
    <property type="evidence" value="ECO:0007669"/>
    <property type="project" value="TreeGrafter"/>
</dbReference>
<dbReference type="PANTHER" id="PTHR33515:SF1">
    <property type="entry name" value="RIBOSOME-BINDING FACTOR A, CHLOROPLASTIC-RELATED"/>
    <property type="match status" value="1"/>
</dbReference>
<evidence type="ECO:0000256" key="2">
    <source>
        <dbReference type="SAM" id="Coils"/>
    </source>
</evidence>
<organism evidence="3 4">
    <name type="scientific">Candidatus Falkowbacteria bacterium CG10_big_fil_rev_8_21_14_0_10_38_22</name>
    <dbReference type="NCBI Taxonomy" id="1974564"/>
    <lineage>
        <taxon>Bacteria</taxon>
        <taxon>Candidatus Falkowiibacteriota</taxon>
    </lineage>
</organism>
<dbReference type="PANTHER" id="PTHR33515">
    <property type="entry name" value="RIBOSOME-BINDING FACTOR A, CHLOROPLASTIC-RELATED"/>
    <property type="match status" value="1"/>
</dbReference>
<comment type="caution">
    <text evidence="3">The sequence shown here is derived from an EMBL/GenBank/DDBJ whole genome shotgun (WGS) entry which is preliminary data.</text>
</comment>
<feature type="coiled-coil region" evidence="2">
    <location>
        <begin position="91"/>
        <end position="118"/>
    </location>
</feature>
<dbReference type="GO" id="GO:0005829">
    <property type="term" value="C:cytosol"/>
    <property type="evidence" value="ECO:0007669"/>
    <property type="project" value="TreeGrafter"/>
</dbReference>
<dbReference type="GO" id="GO:0006364">
    <property type="term" value="P:rRNA processing"/>
    <property type="evidence" value="ECO:0007669"/>
    <property type="project" value="InterPro"/>
</dbReference>
<dbReference type="InterPro" id="IPR015946">
    <property type="entry name" value="KH_dom-like_a/b"/>
</dbReference>
<dbReference type="AlphaFoldDB" id="A0A2M6WQQ2"/>
<keyword evidence="1" id="KW-0690">Ribosome biogenesis</keyword>
<dbReference type="EMBL" id="PFAO01000049">
    <property type="protein sequence ID" value="PIT95066.1"/>
    <property type="molecule type" value="Genomic_DNA"/>
</dbReference>
<accession>A0A2M6WQQ2</accession>
<dbReference type="Gene3D" id="3.30.300.20">
    <property type="match status" value="1"/>
</dbReference>
<dbReference type="SUPFAM" id="SSF89919">
    <property type="entry name" value="Ribosome-binding factor A, RbfA"/>
    <property type="match status" value="1"/>
</dbReference>
<evidence type="ECO:0000256" key="1">
    <source>
        <dbReference type="ARBA" id="ARBA00022517"/>
    </source>
</evidence>